<sequence length="803" mass="93928">MADNITCNVCGGTSFHKESGFYYCNECQTQSQDIQERVFAIDEDATEPTARTKSSKKLRTAKKVDDRLTSWECYNYVLRGLVDELIQLGADVSLKKTVHVLWFRYLHKLEVTNSPNEFPKLSAINSKTDAEIIYGRSAKRKRGRSKRTPSPSSSSEAVTDSSVSRRERSKKRRSLVLAEYDDFNATLQSTETSLLNQSLGSLKSDETSPKDKDKYLQYNKYARKELLKHLTKNHLKTHIKDVNSTRTCHKLTAKSLSTSYVEGPTILSRMKIYAFLYLGLLINKDNIQLGDLIRFVREGRLSYHYIDHFFPEDLHEKLTGIKSWNDKQAFLSHYRMRRTTAQLAQLLDVTTYVPIPNLLYLCRRYCHELNLPDEVWGYCLNLIAKVTPNMKLTAKSTRMPNYEGRVLSFIMFVLKMMFSLDGETEHHMSQFAQKINDNTANETMFVWNDWMYYIHYRKLILTQHHFPTNYSDNPLPVNPELSTIFLNNDYMKNETEVKLNRESDVIKTLLEKFRDTHCQLPQELTLSSTLTPFRTYSETLRTSHVVQDHRYLTDVLEQNFCKHSLKFLTSPFVYLDELYSDCKILLKHRGANNRINIIKFKNLQTERALWRKHAKKEIFVNTSVKTVSVDDKEVKKRCNNLEDTVTKRNTRGILKNFNALNKSSFIKHKKYLIEAFKQKTNVISNATSSFNSSRLSTQERIDKTLLTVHYNPYERYWLKSLNVNSVSNKEFLKFLHTFPKPFRDLLTECARITEQDTKELFDEFNDVEVYLCYVAKVCDSDKRRHKVANRELLCLINKATKAW</sequence>
<evidence type="ECO:0000256" key="8">
    <source>
        <dbReference type="ARBA" id="ARBA00023125"/>
    </source>
</evidence>
<evidence type="ECO:0000256" key="11">
    <source>
        <dbReference type="ARBA" id="ARBA00032500"/>
    </source>
</evidence>
<dbReference type="InterPro" id="IPR033599">
    <property type="entry name" value="TAF1B/Rrn7"/>
</dbReference>
<feature type="compositionally biased region" description="Low complexity" evidence="12">
    <location>
        <begin position="148"/>
        <end position="162"/>
    </location>
</feature>
<dbReference type="Pfam" id="PF11781">
    <property type="entry name" value="Zn_ribbon_RRN7"/>
    <property type="match status" value="1"/>
</dbReference>
<evidence type="ECO:0000256" key="4">
    <source>
        <dbReference type="ARBA" id="ARBA00022723"/>
    </source>
</evidence>
<dbReference type="EMBL" id="JARPUR010000005">
    <property type="protein sequence ID" value="KAK4876153.1"/>
    <property type="molecule type" value="Genomic_DNA"/>
</dbReference>
<evidence type="ECO:0000256" key="7">
    <source>
        <dbReference type="ARBA" id="ARBA00023015"/>
    </source>
</evidence>
<keyword evidence="6" id="KW-0862">Zinc</keyword>
<feature type="domain" description="RRN7-type" evidence="13">
    <location>
        <begin position="3"/>
        <end position="31"/>
    </location>
</feature>
<dbReference type="GO" id="GO:0070860">
    <property type="term" value="C:RNA polymerase I core factor complex"/>
    <property type="evidence" value="ECO:0007669"/>
    <property type="project" value="InterPro"/>
</dbReference>
<evidence type="ECO:0000256" key="10">
    <source>
        <dbReference type="ARBA" id="ARBA00023242"/>
    </source>
</evidence>
<dbReference type="Proteomes" id="UP001353858">
    <property type="component" value="Unassembled WGS sequence"/>
</dbReference>
<dbReference type="GO" id="GO:0042790">
    <property type="term" value="P:nucleolar large rRNA transcription by RNA polymerase I"/>
    <property type="evidence" value="ECO:0007669"/>
    <property type="project" value="TreeGrafter"/>
</dbReference>
<gene>
    <name evidence="15" type="ORF">RN001_012575</name>
</gene>
<evidence type="ECO:0000259" key="14">
    <source>
        <dbReference type="Pfam" id="PF20645"/>
    </source>
</evidence>
<reference evidence="16" key="1">
    <citation type="submission" date="2023-01" db="EMBL/GenBank/DDBJ databases">
        <title>Key to firefly adult light organ development and bioluminescence: homeobox transcription factors regulate luciferase expression and transportation to peroxisome.</title>
        <authorList>
            <person name="Fu X."/>
        </authorList>
    </citation>
    <scope>NUCLEOTIDE SEQUENCE [LARGE SCALE GENOMIC DNA]</scope>
</reference>
<evidence type="ECO:0000256" key="5">
    <source>
        <dbReference type="ARBA" id="ARBA00022771"/>
    </source>
</evidence>
<feature type="domain" description="Rrn7/TAF1B C-terminal cyclin" evidence="14">
    <location>
        <begin position="331"/>
        <end position="455"/>
    </location>
</feature>
<keyword evidence="7" id="KW-0805">Transcription regulation</keyword>
<dbReference type="GO" id="GO:0005668">
    <property type="term" value="C:RNA polymerase transcription factor SL1 complex"/>
    <property type="evidence" value="ECO:0007669"/>
    <property type="project" value="TreeGrafter"/>
</dbReference>
<proteinExistence type="inferred from homology"/>
<dbReference type="InterPro" id="IPR021752">
    <property type="entry name" value="TF_Rrn7_Zf"/>
</dbReference>
<comment type="similarity">
    <text evidence="2">Belongs to the RRN7/TAF1B family.</text>
</comment>
<keyword evidence="9" id="KW-0804">Transcription</keyword>
<evidence type="ECO:0000313" key="16">
    <source>
        <dbReference type="Proteomes" id="UP001353858"/>
    </source>
</evidence>
<dbReference type="Pfam" id="PF20645">
    <property type="entry name" value="Rrn7_cyclin_C"/>
    <property type="match status" value="1"/>
</dbReference>
<evidence type="ECO:0000256" key="1">
    <source>
        <dbReference type="ARBA" id="ARBA00004604"/>
    </source>
</evidence>
<comment type="caution">
    <text evidence="15">The sequence shown here is derived from an EMBL/GenBank/DDBJ whole genome shotgun (WGS) entry which is preliminary data.</text>
</comment>
<keyword evidence="8" id="KW-0238">DNA-binding</keyword>
<organism evidence="15 16">
    <name type="scientific">Aquatica leii</name>
    <dbReference type="NCBI Taxonomy" id="1421715"/>
    <lineage>
        <taxon>Eukaryota</taxon>
        <taxon>Metazoa</taxon>
        <taxon>Ecdysozoa</taxon>
        <taxon>Arthropoda</taxon>
        <taxon>Hexapoda</taxon>
        <taxon>Insecta</taxon>
        <taxon>Pterygota</taxon>
        <taxon>Neoptera</taxon>
        <taxon>Endopterygota</taxon>
        <taxon>Coleoptera</taxon>
        <taxon>Polyphaga</taxon>
        <taxon>Elateriformia</taxon>
        <taxon>Elateroidea</taxon>
        <taxon>Lampyridae</taxon>
        <taxon>Luciolinae</taxon>
        <taxon>Aquatica</taxon>
    </lineage>
</organism>
<feature type="compositionally biased region" description="Basic residues" evidence="12">
    <location>
        <begin position="137"/>
        <end position="147"/>
    </location>
</feature>
<name>A0AAN7QFB5_9COLE</name>
<dbReference type="InterPro" id="IPR048538">
    <property type="entry name" value="Rrn7_cyclin_C"/>
</dbReference>
<comment type="subcellular location">
    <subcellularLocation>
        <location evidence="1">Nucleus</location>
        <location evidence="1">Nucleolus</location>
    </subcellularLocation>
</comment>
<feature type="region of interest" description="Disordered" evidence="12">
    <location>
        <begin position="135"/>
        <end position="167"/>
    </location>
</feature>
<dbReference type="PANTHER" id="PTHR31576">
    <property type="entry name" value="TATA BOX-BINDING PROTEIN-ASSOCIATED FACTOR RNA POLYMERASE I SUBUNIT B"/>
    <property type="match status" value="1"/>
</dbReference>
<evidence type="ECO:0000256" key="9">
    <source>
        <dbReference type="ARBA" id="ARBA00023163"/>
    </source>
</evidence>
<keyword evidence="10" id="KW-0539">Nucleus</keyword>
<evidence type="ECO:0000259" key="13">
    <source>
        <dbReference type="Pfam" id="PF11781"/>
    </source>
</evidence>
<evidence type="ECO:0000256" key="12">
    <source>
        <dbReference type="SAM" id="MobiDB-lite"/>
    </source>
</evidence>
<protein>
    <recommendedName>
        <fullName evidence="3">TATA box-binding protein-associated factor RNA polymerase I subunit B</fullName>
    </recommendedName>
    <alternativeName>
        <fullName evidence="11">TATA box-binding protein-associated factor 1B</fullName>
    </alternativeName>
</protein>
<keyword evidence="4" id="KW-0479">Metal-binding</keyword>
<evidence type="ECO:0000256" key="3">
    <source>
        <dbReference type="ARBA" id="ARBA00018994"/>
    </source>
</evidence>
<evidence type="ECO:0000256" key="6">
    <source>
        <dbReference type="ARBA" id="ARBA00022833"/>
    </source>
</evidence>
<dbReference type="PANTHER" id="PTHR31576:SF2">
    <property type="entry name" value="TATA BOX-BINDING PROTEIN-ASSOCIATED FACTOR RNA POLYMERASE I SUBUNIT B"/>
    <property type="match status" value="1"/>
</dbReference>
<keyword evidence="16" id="KW-1185">Reference proteome</keyword>
<keyword evidence="5" id="KW-0863">Zinc-finger</keyword>
<accession>A0AAN7QFB5</accession>
<evidence type="ECO:0000256" key="2">
    <source>
        <dbReference type="ARBA" id="ARBA00006899"/>
    </source>
</evidence>
<dbReference type="AlphaFoldDB" id="A0AAN7QFB5"/>
<evidence type="ECO:0000313" key="15">
    <source>
        <dbReference type="EMBL" id="KAK4876153.1"/>
    </source>
</evidence>
<dbReference type="GO" id="GO:0001164">
    <property type="term" value="F:RNA polymerase I core promoter sequence-specific DNA binding"/>
    <property type="evidence" value="ECO:0007669"/>
    <property type="project" value="InterPro"/>
</dbReference>
<dbReference type="GO" id="GO:0008270">
    <property type="term" value="F:zinc ion binding"/>
    <property type="evidence" value="ECO:0007669"/>
    <property type="project" value="UniProtKB-KW"/>
</dbReference>